<dbReference type="SUPFAM" id="SSF102114">
    <property type="entry name" value="Radical SAM enzymes"/>
    <property type="match status" value="1"/>
</dbReference>
<dbReference type="InterPro" id="IPR010722">
    <property type="entry name" value="BATS_dom"/>
</dbReference>
<dbReference type="STRING" id="1121302.SAMN02745163_02470"/>
<feature type="binding site" evidence="7">
    <location>
        <position position="64"/>
    </location>
    <ligand>
        <name>[4Fe-4S] cluster</name>
        <dbReference type="ChEBI" id="CHEBI:49883"/>
        <note>4Fe-4S-S-AdoMet</note>
    </ligand>
</feature>
<dbReference type="InterPro" id="IPR006638">
    <property type="entry name" value="Elp3/MiaA/NifB-like_rSAM"/>
</dbReference>
<dbReference type="SFLD" id="SFLDF00348">
    <property type="entry name" value="FeFe_hydrogenase_maturase_(Hyd"/>
    <property type="match status" value="1"/>
</dbReference>
<keyword evidence="3" id="KW-0479">Metal-binding</keyword>
<dbReference type="NCBIfam" id="TIGR03956">
    <property type="entry name" value="rSAM_HydE"/>
    <property type="match status" value="1"/>
</dbReference>
<dbReference type="Gene3D" id="3.20.20.70">
    <property type="entry name" value="Aldolase class I"/>
    <property type="match status" value="1"/>
</dbReference>
<keyword evidence="4 7" id="KW-0408">Iron</keyword>
<dbReference type="Proteomes" id="UP000184310">
    <property type="component" value="Unassembled WGS sequence"/>
</dbReference>
<dbReference type="PIRSF" id="PIRSF004762">
    <property type="entry name" value="CHP00423"/>
    <property type="match status" value="1"/>
</dbReference>
<evidence type="ECO:0000256" key="3">
    <source>
        <dbReference type="ARBA" id="ARBA00022723"/>
    </source>
</evidence>
<dbReference type="AlphaFoldDB" id="A0A1M6LRX1"/>
<dbReference type="RefSeq" id="WP_072987928.1">
    <property type="nucleotide sequence ID" value="NZ_FQZB01000010.1"/>
</dbReference>
<evidence type="ECO:0000256" key="7">
    <source>
        <dbReference type="PIRSR" id="PIRSR004762-1"/>
    </source>
</evidence>
<keyword evidence="11" id="KW-1185">Reference proteome</keyword>
<proteinExistence type="predicted"/>
<dbReference type="GO" id="GO:0051539">
    <property type="term" value="F:4 iron, 4 sulfur cluster binding"/>
    <property type="evidence" value="ECO:0007669"/>
    <property type="project" value="UniProtKB-KW"/>
</dbReference>
<protein>
    <submittedName>
        <fullName evidence="10">Iron-only hydrogenase maturation protein HydE</fullName>
    </submittedName>
</protein>
<feature type="domain" description="Radical SAM core" evidence="9">
    <location>
        <begin position="46"/>
        <end position="265"/>
    </location>
</feature>
<dbReference type="InterPro" id="IPR007197">
    <property type="entry name" value="rSAM"/>
</dbReference>
<feature type="binding site" evidence="8">
    <location>
        <position position="158"/>
    </location>
    <ligand>
        <name>S-adenosyl-L-methionine</name>
        <dbReference type="ChEBI" id="CHEBI:59789"/>
    </ligand>
</feature>
<dbReference type="GO" id="GO:0016740">
    <property type="term" value="F:transferase activity"/>
    <property type="evidence" value="ECO:0007669"/>
    <property type="project" value="TreeGrafter"/>
</dbReference>
<dbReference type="Pfam" id="PF04055">
    <property type="entry name" value="Radical_SAM"/>
    <property type="match status" value="1"/>
</dbReference>
<dbReference type="PANTHER" id="PTHR43726">
    <property type="entry name" value="3-METHYLORNITHINE SYNTHASE"/>
    <property type="match status" value="1"/>
</dbReference>
<dbReference type="GO" id="GO:0044272">
    <property type="term" value="P:sulfur compound biosynthetic process"/>
    <property type="evidence" value="ECO:0007669"/>
    <property type="project" value="UniProtKB-ARBA"/>
</dbReference>
<dbReference type="SFLD" id="SFLDS00029">
    <property type="entry name" value="Radical_SAM"/>
    <property type="match status" value="1"/>
</dbReference>
<dbReference type="PANTHER" id="PTHR43726:SF1">
    <property type="entry name" value="BIOTIN SYNTHASE"/>
    <property type="match status" value="1"/>
</dbReference>
<evidence type="ECO:0000256" key="8">
    <source>
        <dbReference type="PIRSR" id="PIRSR004762-2"/>
    </source>
</evidence>
<comment type="cofactor">
    <cofactor evidence="6">
        <name>[2Fe-2S] cluster</name>
        <dbReference type="ChEBI" id="CHEBI:190135"/>
    </cofactor>
</comment>
<dbReference type="SMART" id="SM00729">
    <property type="entry name" value="Elp3"/>
    <property type="match status" value="1"/>
</dbReference>
<dbReference type="InterPro" id="IPR058240">
    <property type="entry name" value="rSAM_sf"/>
</dbReference>
<sequence>MLNLIEKAKTTHSLTKEELVLLLKNNDINEELFKAADEVRDKYLGNFVHLRGLIEFTNICQRNCMYCGLRRDNKNLKRYRLSEDEILDFAKKAVSYGYKTLVLQGGEDAYFTVERLTKIVKEIKALGVALTLSIGERSFEEYKILKETGADRFLLRIETTDKDLYEELDPGMSHDERKRCLSDLRKLGYEVGSGSLVGLPNQTIESLADDILFFKNLDADMIGIGPFIPNEDTPLSDAEGGNFTLSLKVMALTRLLLPDINIPATTAMETLDKNGRVIALQCGANVVMPNVTEGEYRKLYALYPGKICTGDTPSHCRGCITGKITKIGRVVSDGPGFRANGAEPKKR</sequence>
<reference evidence="10 11" key="1">
    <citation type="submission" date="2016-11" db="EMBL/GenBank/DDBJ databases">
        <authorList>
            <person name="Jaros S."/>
            <person name="Januszkiewicz K."/>
            <person name="Wedrychowicz H."/>
        </authorList>
    </citation>
    <scope>NUCLEOTIDE SEQUENCE [LARGE SCALE GENOMIC DNA]</scope>
    <source>
        <strain evidence="10 11">DSM 21758</strain>
    </source>
</reference>
<dbReference type="SFLD" id="SFLDG01060">
    <property type="entry name" value="BATS_domain_containing"/>
    <property type="match status" value="1"/>
</dbReference>
<dbReference type="PROSITE" id="PS51918">
    <property type="entry name" value="RADICAL_SAM"/>
    <property type="match status" value="1"/>
</dbReference>
<feature type="binding site" evidence="8">
    <location>
        <position position="177"/>
    </location>
    <ligand>
        <name>S-adenosyl-L-methionine</name>
        <dbReference type="ChEBI" id="CHEBI:59789"/>
    </ligand>
</feature>
<evidence type="ECO:0000256" key="2">
    <source>
        <dbReference type="ARBA" id="ARBA00022691"/>
    </source>
</evidence>
<comment type="cofactor">
    <cofactor evidence="7">
        <name>[4Fe-4S] cluster</name>
        <dbReference type="ChEBI" id="CHEBI:49883"/>
    </cofactor>
    <text evidence="7">Binds 1 [4Fe-4S] cluster. The cluster is coordinated with 3 cysteines and an exchangeable S-adenosyl-L-methionine.</text>
</comment>
<dbReference type="GO" id="GO:0042364">
    <property type="term" value="P:water-soluble vitamin biosynthetic process"/>
    <property type="evidence" value="ECO:0007669"/>
    <property type="project" value="UniProtKB-ARBA"/>
</dbReference>
<keyword evidence="1 7" id="KW-0004">4Fe-4S</keyword>
<gene>
    <name evidence="10" type="ORF">SAMN02745163_02470</name>
</gene>
<accession>A0A1M6LRX1</accession>
<dbReference type="SFLD" id="SFLDG01082">
    <property type="entry name" value="B12-binding_domain_containing"/>
    <property type="match status" value="1"/>
</dbReference>
<dbReference type="SFLD" id="SFLDG01280">
    <property type="entry name" value="HydE/PylB-like"/>
    <property type="match status" value="1"/>
</dbReference>
<evidence type="ECO:0000313" key="10">
    <source>
        <dbReference type="EMBL" id="SHJ73911.1"/>
    </source>
</evidence>
<evidence type="ECO:0000256" key="1">
    <source>
        <dbReference type="ARBA" id="ARBA00022485"/>
    </source>
</evidence>
<dbReference type="OrthoDB" id="9775764at2"/>
<evidence type="ECO:0000313" key="11">
    <source>
        <dbReference type="Proteomes" id="UP000184310"/>
    </source>
</evidence>
<evidence type="ECO:0000256" key="5">
    <source>
        <dbReference type="ARBA" id="ARBA00023014"/>
    </source>
</evidence>
<name>A0A1M6LRX1_9CLOT</name>
<organism evidence="10 11">
    <name type="scientific">Clostridium cavendishii DSM 21758</name>
    <dbReference type="NCBI Taxonomy" id="1121302"/>
    <lineage>
        <taxon>Bacteria</taxon>
        <taxon>Bacillati</taxon>
        <taxon>Bacillota</taxon>
        <taxon>Clostridia</taxon>
        <taxon>Eubacteriales</taxon>
        <taxon>Clostridiaceae</taxon>
        <taxon>Clostridium</taxon>
    </lineage>
</organism>
<feature type="binding site" evidence="8">
    <location>
        <position position="133"/>
    </location>
    <ligand>
        <name>(3R)-3-methyl-D-ornithine</name>
        <dbReference type="ChEBI" id="CHEBI:64642"/>
    </ligand>
</feature>
<evidence type="ECO:0000256" key="4">
    <source>
        <dbReference type="ARBA" id="ARBA00023004"/>
    </source>
</evidence>
<dbReference type="InterPro" id="IPR034422">
    <property type="entry name" value="HydE/PylB-like"/>
</dbReference>
<feature type="binding site" evidence="7">
    <location>
        <position position="60"/>
    </location>
    <ligand>
        <name>[4Fe-4S] cluster</name>
        <dbReference type="ChEBI" id="CHEBI:49883"/>
        <note>4Fe-4S-S-AdoMet</note>
    </ligand>
</feature>
<evidence type="ECO:0000259" key="9">
    <source>
        <dbReference type="PROSITE" id="PS51918"/>
    </source>
</evidence>
<feature type="binding site" evidence="7">
    <location>
        <position position="67"/>
    </location>
    <ligand>
        <name>[4Fe-4S] cluster</name>
        <dbReference type="ChEBI" id="CHEBI:49883"/>
        <note>4Fe-4S-S-AdoMet</note>
    </ligand>
</feature>
<dbReference type="SMART" id="SM00876">
    <property type="entry name" value="BATS"/>
    <property type="match status" value="1"/>
</dbReference>
<evidence type="ECO:0000256" key="6">
    <source>
        <dbReference type="ARBA" id="ARBA00034078"/>
    </source>
</evidence>
<keyword evidence="5 7" id="KW-0411">Iron-sulfur</keyword>
<dbReference type="EMBL" id="FQZB01000010">
    <property type="protein sequence ID" value="SHJ73911.1"/>
    <property type="molecule type" value="Genomic_DNA"/>
</dbReference>
<keyword evidence="2 7" id="KW-0949">S-adenosyl-L-methionine</keyword>
<dbReference type="InterPro" id="IPR024021">
    <property type="entry name" value="FeFe-hyd_HydE_rSAM"/>
</dbReference>
<dbReference type="GO" id="GO:0046872">
    <property type="term" value="F:metal ion binding"/>
    <property type="evidence" value="ECO:0007669"/>
    <property type="project" value="UniProtKB-KW"/>
</dbReference>
<dbReference type="InterPro" id="IPR013785">
    <property type="entry name" value="Aldolase_TIM"/>
</dbReference>
<dbReference type="CDD" id="cd01335">
    <property type="entry name" value="Radical_SAM"/>
    <property type="match status" value="1"/>
</dbReference>